<dbReference type="Proteomes" id="UP000580879">
    <property type="component" value="Unassembled WGS sequence"/>
</dbReference>
<comment type="caution">
    <text evidence="2">The sequence shown here is derived from an EMBL/GenBank/DDBJ whole genome shotgun (WGS) entry which is preliminary data.</text>
</comment>
<keyword evidence="1" id="KW-0175">Coiled coil</keyword>
<dbReference type="PANTHER" id="PTHR47899">
    <property type="entry name" value="COILED-COIL DOMAIN-CONTAINING PROTEIN 171"/>
    <property type="match status" value="1"/>
</dbReference>
<dbReference type="EMBL" id="VZRZ01007764">
    <property type="protein sequence ID" value="NWW81706.1"/>
    <property type="molecule type" value="Genomic_DNA"/>
</dbReference>
<keyword evidence="3" id="KW-1185">Reference proteome</keyword>
<feature type="coiled-coil region" evidence="1">
    <location>
        <begin position="79"/>
        <end position="162"/>
    </location>
</feature>
<evidence type="ECO:0000313" key="3">
    <source>
        <dbReference type="Proteomes" id="UP000580879"/>
    </source>
</evidence>
<dbReference type="AlphaFoldDB" id="A0A7K6R6S9"/>
<accession>A0A7K6R6S9</accession>
<gene>
    <name evidence="2" type="primary">Ccdc171_3</name>
    <name evidence="2" type="ORF">CLIRUF_R11321</name>
</gene>
<organism evidence="2 3">
    <name type="scientific">Climacteris rufus</name>
    <name type="common">rufous treecreeper</name>
    <dbReference type="NCBI Taxonomy" id="47695"/>
    <lineage>
        <taxon>Eukaryota</taxon>
        <taxon>Metazoa</taxon>
        <taxon>Chordata</taxon>
        <taxon>Craniata</taxon>
        <taxon>Vertebrata</taxon>
        <taxon>Euteleostomi</taxon>
        <taxon>Archelosauria</taxon>
        <taxon>Archosauria</taxon>
        <taxon>Dinosauria</taxon>
        <taxon>Saurischia</taxon>
        <taxon>Theropoda</taxon>
        <taxon>Coelurosauria</taxon>
        <taxon>Aves</taxon>
        <taxon>Neognathae</taxon>
        <taxon>Neoaves</taxon>
        <taxon>Telluraves</taxon>
        <taxon>Australaves</taxon>
        <taxon>Passeriformes</taxon>
        <taxon>Climacteridae</taxon>
        <taxon>Climacteris</taxon>
    </lineage>
</organism>
<name>A0A7K6R6S9_9PASS</name>
<feature type="non-terminal residue" evidence="2">
    <location>
        <position position="1"/>
    </location>
</feature>
<dbReference type="OrthoDB" id="287623at2759"/>
<dbReference type="InterPro" id="IPR038820">
    <property type="entry name" value="CCDC171"/>
</dbReference>
<dbReference type="PANTHER" id="PTHR47899:SF1">
    <property type="entry name" value="COILED-COIL DOMAIN-CONTAINING PROTEIN 171"/>
    <property type="match status" value="1"/>
</dbReference>
<reference evidence="2 3" key="1">
    <citation type="submission" date="2019-09" db="EMBL/GenBank/DDBJ databases">
        <title>Bird 10,000 Genomes (B10K) Project - Family phase.</title>
        <authorList>
            <person name="Zhang G."/>
        </authorList>
    </citation>
    <scope>NUCLEOTIDE SEQUENCE [LARGE SCALE GENOMIC DNA]</scope>
    <source>
        <strain evidence="2">B10K-DU-029-53</strain>
    </source>
</reference>
<evidence type="ECO:0000313" key="2">
    <source>
        <dbReference type="EMBL" id="NWW81706.1"/>
    </source>
</evidence>
<proteinExistence type="predicted"/>
<evidence type="ECO:0000256" key="1">
    <source>
        <dbReference type="SAM" id="Coils"/>
    </source>
</evidence>
<protein>
    <submittedName>
        <fullName evidence="2">CC171 protein</fullName>
    </submittedName>
</protein>
<sequence length="163" mass="19603">GILQQQVFEFTRRLHTAEIECHSLQLQLSEFKWIFDEVKRDAEKAHRLQKQLHTVPHVSIRMITQDNMHEELINALQREHEAKLLLHEQEQRLQELNNRLELHSSLDTDTSQDLNVSLTSLSEAMEELRRRDRVLNHQKRLLKFMEQDRRRLQESVQEAERAL</sequence>
<feature type="non-terminal residue" evidence="2">
    <location>
        <position position="163"/>
    </location>
</feature>